<dbReference type="Pfam" id="PF00413">
    <property type="entry name" value="Peptidase_M10"/>
    <property type="match status" value="1"/>
</dbReference>
<dbReference type="EMBL" id="CVQH01005780">
    <property type="protein sequence ID" value="CRK14687.1"/>
    <property type="molecule type" value="Genomic_DNA"/>
</dbReference>
<dbReference type="SUPFAM" id="SSF141086">
    <property type="entry name" value="Agglutinin HPA-like"/>
    <property type="match status" value="3"/>
</dbReference>
<evidence type="ECO:0000259" key="5">
    <source>
        <dbReference type="Pfam" id="PF00413"/>
    </source>
</evidence>
<keyword evidence="3" id="KW-0378">Hydrolase</keyword>
<dbReference type="GO" id="GO:0009986">
    <property type="term" value="C:cell surface"/>
    <property type="evidence" value="ECO:0007669"/>
    <property type="project" value="TreeGrafter"/>
</dbReference>
<feature type="domain" description="Peptidase M10 metallopeptidase" evidence="5">
    <location>
        <begin position="71"/>
        <end position="159"/>
    </location>
</feature>
<gene>
    <name evidence="7" type="ORF">BN1708_011212</name>
    <name evidence="8" type="ORF">HYQ45_015153</name>
</gene>
<dbReference type="GO" id="GO:0006508">
    <property type="term" value="P:proteolysis"/>
    <property type="evidence" value="ECO:0007669"/>
    <property type="project" value="UniProtKB-KW"/>
</dbReference>
<dbReference type="Proteomes" id="UP000044602">
    <property type="component" value="Unassembled WGS sequence"/>
</dbReference>
<dbReference type="GO" id="GO:0098609">
    <property type="term" value="P:cell-cell adhesion"/>
    <property type="evidence" value="ECO:0007669"/>
    <property type="project" value="TreeGrafter"/>
</dbReference>
<proteinExistence type="predicted"/>
<protein>
    <submittedName>
        <fullName evidence="8">ATP synthase subunits region ORF 7 like protein</fullName>
    </submittedName>
</protein>
<feature type="domain" description="H-type lectin" evidence="6">
    <location>
        <begin position="371"/>
        <end position="436"/>
    </location>
</feature>
<dbReference type="AlphaFoldDB" id="A0A0G4KY33"/>
<dbReference type="GO" id="GO:0046871">
    <property type="term" value="F:N-acetylgalactosamine binding"/>
    <property type="evidence" value="ECO:0007669"/>
    <property type="project" value="TreeGrafter"/>
</dbReference>
<sequence>MSHSRVSFSFCSADARLGEDDSQPSSNLVSQDGNPSHLAVDSSLWWPQGKKLAVKFLNGTIKLHDRVKFYAQTWEKFANIDFRFIKEGDADIRVGFQWHNDLGTWSEVGQNARKFRLGQNTATVNFGELHENSEEDDFCRVITHEFGHVIGCVHEHQANPIQWDEQKVIADCKRDYKWSEATTRTQIIDKERNIKTLRKSDFDSSSIMCYYYPPEWTVDGTSAPKNKGLSVTDKSFISKVYPFQTRNEGQLSIDPDIRSWYPPAPLNSKAIQFSPPYTAPPRMTLGLKKLDLGNAANIRVRTAADKVSEGEFILNVDSWGDTQLFNATPTWIEFSPADSDYEVGELNTLYNRSVGTLAVPGDDGVRRDIESFTFSDDKYTEPPNIIVWLNALDLDKERNWRVRASAVNVTSSGFDLAIESWGDTLLYSATASWVAYPKRHEGVASGRVSTKEIREWFPPIAENFKKIKFPPKSFDRAPKVFVAINELDMNCSGNLRVAVSAEKVDASGFVWHGSSWGDSQLYTVGADWIAFG</sequence>
<keyword evidence="9" id="KW-1185">Reference proteome</keyword>
<dbReference type="GO" id="GO:0008270">
    <property type="term" value="F:zinc ion binding"/>
    <property type="evidence" value="ECO:0007669"/>
    <property type="project" value="InterPro"/>
</dbReference>
<dbReference type="SUPFAM" id="SSF55486">
    <property type="entry name" value="Metalloproteases ('zincins'), catalytic domain"/>
    <property type="match status" value="1"/>
</dbReference>
<reference evidence="7 9" key="1">
    <citation type="submission" date="2015-05" db="EMBL/GenBank/DDBJ databases">
        <authorList>
            <person name="Wang D.B."/>
            <person name="Wang M."/>
        </authorList>
    </citation>
    <scope>NUCLEOTIDE SEQUENCE [LARGE SCALE GENOMIC DNA]</scope>
    <source>
        <strain evidence="7">VL1</strain>
    </source>
</reference>
<evidence type="ECO:0000256" key="3">
    <source>
        <dbReference type="ARBA" id="ARBA00022801"/>
    </source>
</evidence>
<feature type="domain" description="H-type lectin" evidence="6">
    <location>
        <begin position="269"/>
        <end position="332"/>
    </location>
</feature>
<dbReference type="InterPro" id="IPR001818">
    <property type="entry name" value="Pept_M10_metallopeptidase"/>
</dbReference>
<dbReference type="GO" id="GO:0070492">
    <property type="term" value="F:oligosaccharide binding"/>
    <property type="evidence" value="ECO:0007669"/>
    <property type="project" value="TreeGrafter"/>
</dbReference>
<dbReference type="InterPro" id="IPR037221">
    <property type="entry name" value="H-type_lectin_dom_sf"/>
</dbReference>
<evidence type="ECO:0000256" key="1">
    <source>
        <dbReference type="ARBA" id="ARBA00022670"/>
    </source>
</evidence>
<dbReference type="InterPro" id="IPR019019">
    <property type="entry name" value="H-type_lectin_domain"/>
</dbReference>
<dbReference type="GO" id="GO:0098636">
    <property type="term" value="C:protein complex involved in cell adhesion"/>
    <property type="evidence" value="ECO:0007669"/>
    <property type="project" value="TreeGrafter"/>
</dbReference>
<dbReference type="STRING" id="100787.A0A0G4KY33"/>
<dbReference type="Pfam" id="PF09458">
    <property type="entry name" value="H_lectin"/>
    <property type="match status" value="3"/>
</dbReference>
<dbReference type="Gene3D" id="3.40.390.10">
    <property type="entry name" value="Collagenase (Catalytic Domain)"/>
    <property type="match status" value="1"/>
</dbReference>
<dbReference type="GO" id="GO:0030247">
    <property type="term" value="F:polysaccharide binding"/>
    <property type="evidence" value="ECO:0007669"/>
    <property type="project" value="TreeGrafter"/>
</dbReference>
<feature type="domain" description="H-type lectin" evidence="6">
    <location>
        <begin position="465"/>
        <end position="531"/>
    </location>
</feature>
<dbReference type="InterPro" id="IPR024079">
    <property type="entry name" value="MetalloPept_cat_dom_sf"/>
</dbReference>
<dbReference type="OrthoDB" id="291007at2759"/>
<accession>A0A0G4KY33</accession>
<keyword evidence="2" id="KW-0479">Metal-binding</keyword>
<dbReference type="Proteomes" id="UP000689129">
    <property type="component" value="Unassembled WGS sequence"/>
</dbReference>
<dbReference type="PANTHER" id="PTHR46938">
    <property type="entry name" value="DISCOIDIN-1 SUBUNIT A-RELATED-RELATED"/>
    <property type="match status" value="1"/>
</dbReference>
<evidence type="ECO:0000313" key="9">
    <source>
        <dbReference type="Proteomes" id="UP000044602"/>
    </source>
</evidence>
<dbReference type="GO" id="GO:0031012">
    <property type="term" value="C:extracellular matrix"/>
    <property type="evidence" value="ECO:0007669"/>
    <property type="project" value="InterPro"/>
</dbReference>
<evidence type="ECO:0000313" key="7">
    <source>
        <dbReference type="EMBL" id="CRK14687.1"/>
    </source>
</evidence>
<keyword evidence="4" id="KW-0862">Zinc</keyword>
<evidence type="ECO:0000313" key="8">
    <source>
        <dbReference type="EMBL" id="KAG7119318.1"/>
    </source>
</evidence>
<organism evidence="7 9">
    <name type="scientific">Verticillium longisporum</name>
    <name type="common">Verticillium dahliae var. longisporum</name>
    <dbReference type="NCBI Taxonomy" id="100787"/>
    <lineage>
        <taxon>Eukaryota</taxon>
        <taxon>Fungi</taxon>
        <taxon>Dikarya</taxon>
        <taxon>Ascomycota</taxon>
        <taxon>Pezizomycotina</taxon>
        <taxon>Sordariomycetes</taxon>
        <taxon>Hypocreomycetidae</taxon>
        <taxon>Glomerellales</taxon>
        <taxon>Plectosphaerellaceae</taxon>
        <taxon>Verticillium</taxon>
    </lineage>
</organism>
<evidence type="ECO:0000259" key="6">
    <source>
        <dbReference type="Pfam" id="PF09458"/>
    </source>
</evidence>
<dbReference type="InterPro" id="IPR052487">
    <property type="entry name" value="Galactose-binding_lectin"/>
</dbReference>
<evidence type="ECO:0000256" key="2">
    <source>
        <dbReference type="ARBA" id="ARBA00022723"/>
    </source>
</evidence>
<dbReference type="GO" id="GO:0004222">
    <property type="term" value="F:metalloendopeptidase activity"/>
    <property type="evidence" value="ECO:0007669"/>
    <property type="project" value="InterPro"/>
</dbReference>
<reference evidence="8" key="2">
    <citation type="journal article" date="2021" name="Mol. Plant Pathol.">
        <title>A 20-kb lineage-specific genomic region tames virulence in pathogenic amphidiploid Verticillium longisporum.</title>
        <authorList>
            <person name="Harting R."/>
            <person name="Starke J."/>
            <person name="Kusch H."/>
            <person name="Poggeler S."/>
            <person name="Maurus I."/>
            <person name="Schluter R."/>
            <person name="Landesfeind M."/>
            <person name="Bulla I."/>
            <person name="Nowrousian M."/>
            <person name="de Jonge R."/>
            <person name="Stahlhut G."/>
            <person name="Hoff K.J."/>
            <person name="Asshauer K.P."/>
            <person name="Thurmer A."/>
            <person name="Stanke M."/>
            <person name="Daniel R."/>
            <person name="Morgenstern B."/>
            <person name="Thomma B.P.H.J."/>
            <person name="Kronstad J.W."/>
            <person name="Braus-Stromeyer S.A."/>
            <person name="Braus G.H."/>
        </authorList>
    </citation>
    <scope>NUCLEOTIDE SEQUENCE</scope>
    <source>
        <strain evidence="8">Vl32</strain>
    </source>
</reference>
<dbReference type="Gene3D" id="2.60.40.2080">
    <property type="match status" value="3"/>
</dbReference>
<evidence type="ECO:0000256" key="4">
    <source>
        <dbReference type="ARBA" id="ARBA00022833"/>
    </source>
</evidence>
<dbReference type="EMBL" id="JAEMWZ010000404">
    <property type="protein sequence ID" value="KAG7119318.1"/>
    <property type="molecule type" value="Genomic_DNA"/>
</dbReference>
<keyword evidence="1" id="KW-0645">Protease</keyword>
<name>A0A0G4KY33_VERLO</name>